<protein>
    <recommendedName>
        <fullName evidence="4">Phosphopantothenoylcysteine decarboxylase</fullName>
    </recommendedName>
    <alternativeName>
        <fullName evidence="5">CoaC</fullName>
    </alternativeName>
</protein>
<dbReference type="VEuPathDB" id="VectorBase:LDEU005937"/>
<comment type="similarity">
    <text evidence="2">Belongs to the HFCD (homooligomeric flavin containing Cys decarboxylase) superfamily.</text>
</comment>
<evidence type="ECO:0000256" key="3">
    <source>
        <dbReference type="ARBA" id="ARBA00056708"/>
    </source>
</evidence>
<evidence type="ECO:0000259" key="6">
    <source>
        <dbReference type="Pfam" id="PF02441"/>
    </source>
</evidence>
<dbReference type="AlphaFoldDB" id="A0A443SF05"/>
<evidence type="ECO:0000256" key="1">
    <source>
        <dbReference type="ARBA" id="ARBA00022993"/>
    </source>
</evidence>
<comment type="function">
    <text evidence="3">Catalyzes the decarboxylation of the cysteine moiety of 4-phosphopantothenoylcysteine to form 4'-phosphopantotheine and this reaction forms part of the biosynthesis of coenzyme A.</text>
</comment>
<dbReference type="Gene3D" id="3.40.50.1950">
    <property type="entry name" value="Flavin prenyltransferase-like"/>
    <property type="match status" value="1"/>
</dbReference>
<reference evidence="7 8" key="1">
    <citation type="journal article" date="2018" name="Gigascience">
        <title>Genomes of trombidid mites reveal novel predicted allergens and laterally-transferred genes associated with secondary metabolism.</title>
        <authorList>
            <person name="Dong X."/>
            <person name="Chaisiri K."/>
            <person name="Xia D."/>
            <person name="Armstrong S.D."/>
            <person name="Fang Y."/>
            <person name="Donnelly M.J."/>
            <person name="Kadowaki T."/>
            <person name="McGarry J.W."/>
            <person name="Darby A.C."/>
            <person name="Makepeace B.L."/>
        </authorList>
    </citation>
    <scope>NUCLEOTIDE SEQUENCE [LARGE SCALE GENOMIC DNA]</scope>
    <source>
        <strain evidence="7">UoL-UT</strain>
    </source>
</reference>
<dbReference type="GO" id="GO:0071513">
    <property type="term" value="C:phosphopantothenoylcysteine decarboxylase complex"/>
    <property type="evidence" value="ECO:0007669"/>
    <property type="project" value="TreeGrafter"/>
</dbReference>
<dbReference type="EMBL" id="NCKV01003060">
    <property type="protein sequence ID" value="RWS26103.1"/>
    <property type="molecule type" value="Genomic_DNA"/>
</dbReference>
<dbReference type="GO" id="GO:0004633">
    <property type="term" value="F:phosphopantothenoylcysteine decarboxylase activity"/>
    <property type="evidence" value="ECO:0007669"/>
    <property type="project" value="TreeGrafter"/>
</dbReference>
<dbReference type="GO" id="GO:0015937">
    <property type="term" value="P:coenzyme A biosynthetic process"/>
    <property type="evidence" value="ECO:0007669"/>
    <property type="project" value="UniProtKB-KW"/>
</dbReference>
<evidence type="ECO:0000256" key="4">
    <source>
        <dbReference type="ARBA" id="ARBA00070201"/>
    </source>
</evidence>
<name>A0A443SF05_9ACAR</name>
<dbReference type="SUPFAM" id="SSF52507">
    <property type="entry name" value="Homo-oligomeric flavin-containing Cys decarboxylases, HFCD"/>
    <property type="match status" value="1"/>
</dbReference>
<accession>A0A443SF05</accession>
<evidence type="ECO:0000256" key="2">
    <source>
        <dbReference type="ARBA" id="ARBA00038350"/>
    </source>
</evidence>
<dbReference type="Proteomes" id="UP000288716">
    <property type="component" value="Unassembled WGS sequence"/>
</dbReference>
<evidence type="ECO:0000313" key="8">
    <source>
        <dbReference type="Proteomes" id="UP000288716"/>
    </source>
</evidence>
<evidence type="ECO:0000256" key="5">
    <source>
        <dbReference type="ARBA" id="ARBA00082063"/>
    </source>
</evidence>
<dbReference type="Pfam" id="PF02441">
    <property type="entry name" value="Flavoprotein"/>
    <property type="match status" value="1"/>
</dbReference>
<evidence type="ECO:0000313" key="7">
    <source>
        <dbReference type="EMBL" id="RWS26103.1"/>
    </source>
</evidence>
<sequence>MEKKFNVLIGVSGSVATVKLPMIIDKLKKLKSSRFDSLDIKVVATQHSFHFFDKNEIIKQNVTIYSDEDEWEQWKQMSDPVLHIELRKWAHLLVISPLDANTLGKVAHGLCDNLLTCVVRAWDFSKPLLFCPAMNTFMYSNPLTAESIEKLKSLGFHEIPVVSKKLACGDYGNGAMAEVETIVDSVKQKLEMIN</sequence>
<dbReference type="InterPro" id="IPR036551">
    <property type="entry name" value="Flavin_trans-like"/>
</dbReference>
<dbReference type="InterPro" id="IPR003382">
    <property type="entry name" value="Flavoprotein"/>
</dbReference>
<dbReference type="STRING" id="299467.A0A443SF05"/>
<keyword evidence="1" id="KW-0173">Coenzyme A biosynthesis</keyword>
<keyword evidence="8" id="KW-1185">Reference proteome</keyword>
<dbReference type="PANTHER" id="PTHR14359:SF6">
    <property type="entry name" value="PHOSPHOPANTOTHENOYLCYSTEINE DECARBOXYLASE"/>
    <property type="match status" value="1"/>
</dbReference>
<feature type="domain" description="Flavoprotein" evidence="6">
    <location>
        <begin position="6"/>
        <end position="190"/>
    </location>
</feature>
<proteinExistence type="inferred from homology"/>
<gene>
    <name evidence="7" type="ORF">B4U80_01560</name>
</gene>
<organism evidence="7 8">
    <name type="scientific">Leptotrombidium deliense</name>
    <dbReference type="NCBI Taxonomy" id="299467"/>
    <lineage>
        <taxon>Eukaryota</taxon>
        <taxon>Metazoa</taxon>
        <taxon>Ecdysozoa</taxon>
        <taxon>Arthropoda</taxon>
        <taxon>Chelicerata</taxon>
        <taxon>Arachnida</taxon>
        <taxon>Acari</taxon>
        <taxon>Acariformes</taxon>
        <taxon>Trombidiformes</taxon>
        <taxon>Prostigmata</taxon>
        <taxon>Anystina</taxon>
        <taxon>Parasitengona</taxon>
        <taxon>Trombiculoidea</taxon>
        <taxon>Trombiculidae</taxon>
        <taxon>Leptotrombidium</taxon>
    </lineage>
</organism>
<dbReference type="FunFam" id="3.40.50.1950:FF:000004">
    <property type="entry name" value="Phosphopantothenoylcysteine decarboxylase"/>
    <property type="match status" value="1"/>
</dbReference>
<dbReference type="GO" id="GO:0010181">
    <property type="term" value="F:FMN binding"/>
    <property type="evidence" value="ECO:0007669"/>
    <property type="project" value="TreeGrafter"/>
</dbReference>
<dbReference type="PANTHER" id="PTHR14359">
    <property type="entry name" value="HOMO-OLIGOMERIC FLAVIN CONTAINING CYS DECARBOXYLASE FAMILY"/>
    <property type="match status" value="1"/>
</dbReference>
<dbReference type="OrthoDB" id="1532798at2759"/>
<comment type="caution">
    <text evidence="7">The sequence shown here is derived from an EMBL/GenBank/DDBJ whole genome shotgun (WGS) entry which is preliminary data.</text>
</comment>